<accession>A0A1H8A518</accession>
<proteinExistence type="predicted"/>
<feature type="chain" id="PRO_5010357566" description="DUF4177 domain-containing protein" evidence="1">
    <location>
        <begin position="31"/>
        <end position="85"/>
    </location>
</feature>
<dbReference type="AlphaFoldDB" id="A0A1H8A518"/>
<organism evidence="2 3">
    <name type="scientific">Stigmatella aurantiaca</name>
    <dbReference type="NCBI Taxonomy" id="41"/>
    <lineage>
        <taxon>Bacteria</taxon>
        <taxon>Pseudomonadati</taxon>
        <taxon>Myxococcota</taxon>
        <taxon>Myxococcia</taxon>
        <taxon>Myxococcales</taxon>
        <taxon>Cystobacterineae</taxon>
        <taxon>Archangiaceae</taxon>
        <taxon>Stigmatella</taxon>
    </lineage>
</organism>
<sequence length="85" mass="9301">MDRRSASLLLLAGLAAGALSAFLLPQAAQAQAPFLEAVEYESLKREGPEEDLAQLRRLGAEGWKVAATVEVDGTTKRYVLMRTRR</sequence>
<evidence type="ECO:0000313" key="3">
    <source>
        <dbReference type="Proteomes" id="UP000182719"/>
    </source>
</evidence>
<keyword evidence="1" id="KW-0732">Signal</keyword>
<protein>
    <recommendedName>
        <fullName evidence="4">DUF4177 domain-containing protein</fullName>
    </recommendedName>
</protein>
<evidence type="ECO:0000313" key="2">
    <source>
        <dbReference type="EMBL" id="SEM64889.1"/>
    </source>
</evidence>
<feature type="signal peptide" evidence="1">
    <location>
        <begin position="1"/>
        <end position="30"/>
    </location>
</feature>
<evidence type="ECO:0000256" key="1">
    <source>
        <dbReference type="SAM" id="SignalP"/>
    </source>
</evidence>
<reference evidence="3" key="1">
    <citation type="submission" date="2016-10" db="EMBL/GenBank/DDBJ databases">
        <authorList>
            <person name="Varghese N."/>
            <person name="Submissions S."/>
        </authorList>
    </citation>
    <scope>NUCLEOTIDE SEQUENCE [LARGE SCALE GENOMIC DNA]</scope>
    <source>
        <strain evidence="3">DSM 17044</strain>
    </source>
</reference>
<keyword evidence="3" id="KW-1185">Reference proteome</keyword>
<dbReference type="OrthoDB" id="5526096at2"/>
<evidence type="ECO:0008006" key="4">
    <source>
        <dbReference type="Google" id="ProtNLM"/>
    </source>
</evidence>
<gene>
    <name evidence="2" type="ORF">SAMN05444354_12079</name>
</gene>
<dbReference type="Proteomes" id="UP000182719">
    <property type="component" value="Unassembled WGS sequence"/>
</dbReference>
<dbReference type="RefSeq" id="WP_075009864.1">
    <property type="nucleotide sequence ID" value="NZ_FOAP01000020.1"/>
</dbReference>
<dbReference type="EMBL" id="FOAP01000020">
    <property type="protein sequence ID" value="SEM64889.1"/>
    <property type="molecule type" value="Genomic_DNA"/>
</dbReference>
<name>A0A1H8A518_STIAU</name>